<name>A0A5C5XEK7_9PLAN</name>
<feature type="domain" description="Gfo/Idh/MocA-like oxidoreductase N-terminal" evidence="1">
    <location>
        <begin position="98"/>
        <end position="170"/>
    </location>
</feature>
<dbReference type="Gene3D" id="3.40.50.720">
    <property type="entry name" value="NAD(P)-binding Rossmann-like Domain"/>
    <property type="match status" value="1"/>
</dbReference>
<dbReference type="AlphaFoldDB" id="A0A5C5XEK7"/>
<dbReference type="Proteomes" id="UP000316095">
    <property type="component" value="Unassembled WGS sequence"/>
</dbReference>
<keyword evidence="4" id="KW-1185">Reference proteome</keyword>
<dbReference type="SUPFAM" id="SSF51735">
    <property type="entry name" value="NAD(P)-binding Rossmann-fold domains"/>
    <property type="match status" value="1"/>
</dbReference>
<dbReference type="GO" id="GO:0033712">
    <property type="term" value="F:1,5-anhydro-D-fructose reductase (1,5-anhydro-D-mannitol-forming) activity"/>
    <property type="evidence" value="ECO:0007669"/>
    <property type="project" value="UniProtKB-EC"/>
</dbReference>
<evidence type="ECO:0000313" key="4">
    <source>
        <dbReference type="Proteomes" id="UP000316095"/>
    </source>
</evidence>
<accession>A0A5C5XEK7</accession>
<protein>
    <submittedName>
        <fullName evidence="3">1,5-anhydro-D-fructose reductase</fullName>
        <ecNumber evidence="3">1.1.1.292</ecNumber>
    </submittedName>
</protein>
<dbReference type="EMBL" id="SJPG01000001">
    <property type="protein sequence ID" value="TWT60851.1"/>
    <property type="molecule type" value="Genomic_DNA"/>
</dbReference>
<dbReference type="SUPFAM" id="SSF55347">
    <property type="entry name" value="Glyceraldehyde-3-phosphate dehydrogenase-like, C-terminal domain"/>
    <property type="match status" value="1"/>
</dbReference>
<reference evidence="3 4" key="1">
    <citation type="submission" date="2019-02" db="EMBL/GenBank/DDBJ databases">
        <title>Deep-cultivation of Planctomycetes and their phenomic and genomic characterization uncovers novel biology.</title>
        <authorList>
            <person name="Wiegand S."/>
            <person name="Jogler M."/>
            <person name="Boedeker C."/>
            <person name="Pinto D."/>
            <person name="Vollmers J."/>
            <person name="Rivas-Marin E."/>
            <person name="Kohn T."/>
            <person name="Peeters S.H."/>
            <person name="Heuer A."/>
            <person name="Rast P."/>
            <person name="Oberbeckmann S."/>
            <person name="Bunk B."/>
            <person name="Jeske O."/>
            <person name="Meyerdierks A."/>
            <person name="Storesund J.E."/>
            <person name="Kallscheuer N."/>
            <person name="Luecker S."/>
            <person name="Lage O.M."/>
            <person name="Pohl T."/>
            <person name="Merkel B.J."/>
            <person name="Hornburger P."/>
            <person name="Mueller R.-W."/>
            <person name="Bruemmer F."/>
            <person name="Labrenz M."/>
            <person name="Spormann A.M."/>
            <person name="Op Den Camp H."/>
            <person name="Overmann J."/>
            <person name="Amann R."/>
            <person name="Jetten M.S.M."/>
            <person name="Mascher T."/>
            <person name="Medema M.H."/>
            <person name="Devos D.P."/>
            <person name="Kaster A.-K."/>
            <person name="Ovreas L."/>
            <person name="Rohde M."/>
            <person name="Galperin M.Y."/>
            <person name="Jogler C."/>
        </authorList>
    </citation>
    <scope>NUCLEOTIDE SEQUENCE [LARGE SCALE GENOMIC DNA]</scope>
    <source>
        <strain evidence="3 4">Pan54</strain>
    </source>
</reference>
<evidence type="ECO:0000313" key="3">
    <source>
        <dbReference type="EMBL" id="TWT60851.1"/>
    </source>
</evidence>
<dbReference type="PANTHER" id="PTHR43818">
    <property type="entry name" value="BCDNA.GH03377"/>
    <property type="match status" value="1"/>
</dbReference>
<dbReference type="RefSeq" id="WP_146502915.1">
    <property type="nucleotide sequence ID" value="NZ_SJPG01000001.1"/>
</dbReference>
<feature type="domain" description="Gfo/Idh/MocA-like oxidoreductase bacterial type C-terminal" evidence="2">
    <location>
        <begin position="216"/>
        <end position="443"/>
    </location>
</feature>
<dbReference type="InterPro" id="IPR043906">
    <property type="entry name" value="Gfo/Idh/MocA_OxRdtase_bact_C"/>
</dbReference>
<organism evidence="3 4">
    <name type="scientific">Rubinisphaera italica</name>
    <dbReference type="NCBI Taxonomy" id="2527969"/>
    <lineage>
        <taxon>Bacteria</taxon>
        <taxon>Pseudomonadati</taxon>
        <taxon>Planctomycetota</taxon>
        <taxon>Planctomycetia</taxon>
        <taxon>Planctomycetales</taxon>
        <taxon>Planctomycetaceae</taxon>
        <taxon>Rubinisphaera</taxon>
    </lineage>
</organism>
<dbReference type="InterPro" id="IPR000683">
    <property type="entry name" value="Gfo/Idh/MocA-like_OxRdtase_N"/>
</dbReference>
<dbReference type="OrthoDB" id="9788246at2"/>
<evidence type="ECO:0000259" key="2">
    <source>
        <dbReference type="Pfam" id="PF19051"/>
    </source>
</evidence>
<evidence type="ECO:0000259" key="1">
    <source>
        <dbReference type="Pfam" id="PF01408"/>
    </source>
</evidence>
<dbReference type="Gene3D" id="3.30.360.10">
    <property type="entry name" value="Dihydrodipicolinate Reductase, domain 2"/>
    <property type="match status" value="1"/>
</dbReference>
<dbReference type="PANTHER" id="PTHR43818:SF5">
    <property type="entry name" value="OXIDOREDUCTASE FAMILY PROTEIN"/>
    <property type="match status" value="1"/>
</dbReference>
<proteinExistence type="predicted"/>
<gene>
    <name evidence="3" type="primary">afr_4</name>
    <name evidence="3" type="ORF">Pan54_15790</name>
</gene>
<comment type="caution">
    <text evidence="3">The sequence shown here is derived from an EMBL/GenBank/DDBJ whole genome shotgun (WGS) entry which is preliminary data.</text>
</comment>
<dbReference type="GO" id="GO:0000166">
    <property type="term" value="F:nucleotide binding"/>
    <property type="evidence" value="ECO:0007669"/>
    <property type="project" value="InterPro"/>
</dbReference>
<dbReference type="Pfam" id="PF01408">
    <property type="entry name" value="GFO_IDH_MocA"/>
    <property type="match status" value="1"/>
</dbReference>
<dbReference type="InterPro" id="IPR050463">
    <property type="entry name" value="Gfo/Idh/MocA_oxidrdct_glycsds"/>
</dbReference>
<dbReference type="InterPro" id="IPR036291">
    <property type="entry name" value="NAD(P)-bd_dom_sf"/>
</dbReference>
<dbReference type="EC" id="1.1.1.292" evidence="3"/>
<dbReference type="Pfam" id="PF19051">
    <property type="entry name" value="GFO_IDH_MocA_C2"/>
    <property type="match status" value="1"/>
</dbReference>
<sequence length="446" mass="49779">MGLDHLLTRRDVLGATAGALAAACTYGLRAEEKSVSKRSALEQPRIALLGAGWRPDIKRNGRGIAIGLQAVKFAEMGVVCDVDSIARDYACQKICNGKSLLVEDYRDVLSRDDIDAVLIATPDHWHAKMSIEAMLAGKDVYCEKPATVTINEGRLMADAVNKTGRILQVGTQQRTESDHRFATAIALVQEGRIGKLQRIEIGVDPGNIGGPFTTSPPPPQLNWNLWQGPAAEHEYITERTHWTFRWWYEYAGGKLTDWGAHHVDIAQWAIGQLDSGPSRVRGQGVFHVPYENGYPTRTDTFNTPSTFDVQCQFPDDITMVINSGENGILFEGTEGRFFVNRGKLTGLPVERLKKDPLPKDYLERIYDGPPPASHMSNFFDCIKTRKQPVSDMASHQRTITTCHLANLTLRLGRELQWNPETETFINDSEADQFISRKARPGFEIQM</sequence>
<keyword evidence="3" id="KW-0560">Oxidoreductase</keyword>